<dbReference type="CDD" id="cd00265">
    <property type="entry name" value="MADS_MEF2_like"/>
    <property type="match status" value="1"/>
</dbReference>
<dbReference type="Pfam" id="PF00319">
    <property type="entry name" value="SRF-TF"/>
    <property type="match status" value="1"/>
</dbReference>
<organism evidence="8 9">
    <name type="scientific">Dillenia turbinata</name>
    <dbReference type="NCBI Taxonomy" id="194707"/>
    <lineage>
        <taxon>Eukaryota</taxon>
        <taxon>Viridiplantae</taxon>
        <taxon>Streptophyta</taxon>
        <taxon>Embryophyta</taxon>
        <taxon>Tracheophyta</taxon>
        <taxon>Spermatophyta</taxon>
        <taxon>Magnoliopsida</taxon>
        <taxon>eudicotyledons</taxon>
        <taxon>Gunneridae</taxon>
        <taxon>Pentapetalae</taxon>
        <taxon>Dilleniales</taxon>
        <taxon>Dilleniaceae</taxon>
        <taxon>Dillenia</taxon>
    </lineage>
</organism>
<dbReference type="GO" id="GO:0046983">
    <property type="term" value="F:protein dimerization activity"/>
    <property type="evidence" value="ECO:0007669"/>
    <property type="project" value="InterPro"/>
</dbReference>
<evidence type="ECO:0000256" key="2">
    <source>
        <dbReference type="ARBA" id="ARBA00023015"/>
    </source>
</evidence>
<comment type="subcellular location">
    <subcellularLocation>
        <location evidence="1">Nucleus</location>
    </subcellularLocation>
</comment>
<dbReference type="Proteomes" id="UP001370490">
    <property type="component" value="Unassembled WGS sequence"/>
</dbReference>
<keyword evidence="2" id="KW-0805">Transcription regulation</keyword>
<evidence type="ECO:0000256" key="3">
    <source>
        <dbReference type="ARBA" id="ARBA00023125"/>
    </source>
</evidence>
<keyword evidence="9" id="KW-1185">Reference proteome</keyword>
<dbReference type="Gene3D" id="3.40.1810.10">
    <property type="entry name" value="Transcription factor, MADS-box"/>
    <property type="match status" value="1"/>
</dbReference>
<dbReference type="SUPFAM" id="SSF55455">
    <property type="entry name" value="SRF-like"/>
    <property type="match status" value="1"/>
</dbReference>
<dbReference type="InterPro" id="IPR002100">
    <property type="entry name" value="TF_MADSbox"/>
</dbReference>
<accession>A0AAN8WG52</accession>
<evidence type="ECO:0000313" key="8">
    <source>
        <dbReference type="EMBL" id="KAK6945928.1"/>
    </source>
</evidence>
<dbReference type="FunFam" id="3.40.1810.10:FF:000006">
    <property type="entry name" value="Agamous-like MADS-box protein AGL62"/>
    <property type="match status" value="1"/>
</dbReference>
<protein>
    <submittedName>
        <fullName evidence="8">Transcription factor, MADS-box</fullName>
    </submittedName>
</protein>
<dbReference type="PRINTS" id="PR00404">
    <property type="entry name" value="MADSDOMAIN"/>
</dbReference>
<dbReference type="EMBL" id="JBAMMX010000002">
    <property type="protein sequence ID" value="KAK6945928.1"/>
    <property type="molecule type" value="Genomic_DNA"/>
</dbReference>
<dbReference type="GO" id="GO:0000981">
    <property type="term" value="F:DNA-binding transcription factor activity, RNA polymerase II-specific"/>
    <property type="evidence" value="ECO:0007669"/>
    <property type="project" value="TreeGrafter"/>
</dbReference>
<dbReference type="SMART" id="SM00432">
    <property type="entry name" value="MADS"/>
    <property type="match status" value="1"/>
</dbReference>
<feature type="domain" description="MADS-box" evidence="7">
    <location>
        <begin position="7"/>
        <end position="67"/>
    </location>
</feature>
<name>A0AAN8WG52_9MAGN</name>
<dbReference type="Gene3D" id="6.10.140.920">
    <property type="match status" value="1"/>
</dbReference>
<reference evidence="8 9" key="1">
    <citation type="submission" date="2023-12" db="EMBL/GenBank/DDBJ databases">
        <title>A high-quality genome assembly for Dillenia turbinata (Dilleniales).</title>
        <authorList>
            <person name="Chanderbali A."/>
        </authorList>
    </citation>
    <scope>NUCLEOTIDE SEQUENCE [LARGE SCALE GENOMIC DNA]</scope>
    <source>
        <strain evidence="8">LSX21</strain>
        <tissue evidence="8">Leaf</tissue>
    </source>
</reference>
<keyword evidence="4" id="KW-0804">Transcription</keyword>
<sequence>MARKPSLGRRKIKIAKIENKNHLQVTFSKRKSGLFKKASELCTLCGVEAAFVVFSPAEKAFSFGHPDVDSVVNRFLSRDVPPQTTNGALQLVEARRNANVRELNMQLTQLLNQLEAEKKRGEALEEAMKAGQSERWWEAPIEELSVKQLEQLHASLQELRKNVGKQAERLMIESAMASPYMPVNEVTGFAGNNPYELLVTGFGGHAHGHGNGLF</sequence>
<keyword evidence="6" id="KW-0175">Coiled coil</keyword>
<dbReference type="PANTHER" id="PTHR11945:SF629">
    <property type="entry name" value="OS02G0164450 PROTEIN"/>
    <property type="match status" value="1"/>
</dbReference>
<dbReference type="InterPro" id="IPR033896">
    <property type="entry name" value="MEF2-like_N"/>
</dbReference>
<dbReference type="PANTHER" id="PTHR11945">
    <property type="entry name" value="MADS BOX PROTEIN"/>
    <property type="match status" value="1"/>
</dbReference>
<evidence type="ECO:0000256" key="6">
    <source>
        <dbReference type="SAM" id="Coils"/>
    </source>
</evidence>
<dbReference type="AlphaFoldDB" id="A0AAN8WG52"/>
<dbReference type="GO" id="GO:0000978">
    <property type="term" value="F:RNA polymerase II cis-regulatory region sequence-specific DNA binding"/>
    <property type="evidence" value="ECO:0007669"/>
    <property type="project" value="TreeGrafter"/>
</dbReference>
<keyword evidence="3" id="KW-0238">DNA-binding</keyword>
<keyword evidence="5" id="KW-0539">Nucleus</keyword>
<evidence type="ECO:0000256" key="5">
    <source>
        <dbReference type="ARBA" id="ARBA00023242"/>
    </source>
</evidence>
<evidence type="ECO:0000256" key="4">
    <source>
        <dbReference type="ARBA" id="ARBA00023163"/>
    </source>
</evidence>
<feature type="coiled-coil region" evidence="6">
    <location>
        <begin position="97"/>
        <end position="169"/>
    </location>
</feature>
<evidence type="ECO:0000256" key="1">
    <source>
        <dbReference type="ARBA" id="ARBA00004123"/>
    </source>
</evidence>
<proteinExistence type="predicted"/>
<gene>
    <name evidence="8" type="ORF">RJ641_013472</name>
</gene>
<evidence type="ECO:0000259" key="7">
    <source>
        <dbReference type="PROSITE" id="PS50066"/>
    </source>
</evidence>
<dbReference type="InterPro" id="IPR036879">
    <property type="entry name" value="TF_MADSbox_sf"/>
</dbReference>
<dbReference type="GO" id="GO:0005634">
    <property type="term" value="C:nucleus"/>
    <property type="evidence" value="ECO:0007669"/>
    <property type="project" value="UniProtKB-SubCell"/>
</dbReference>
<dbReference type="GO" id="GO:0045944">
    <property type="term" value="P:positive regulation of transcription by RNA polymerase II"/>
    <property type="evidence" value="ECO:0007669"/>
    <property type="project" value="InterPro"/>
</dbReference>
<dbReference type="PROSITE" id="PS50066">
    <property type="entry name" value="MADS_BOX_2"/>
    <property type="match status" value="1"/>
</dbReference>
<evidence type="ECO:0000313" key="9">
    <source>
        <dbReference type="Proteomes" id="UP001370490"/>
    </source>
</evidence>
<comment type="caution">
    <text evidence="8">The sequence shown here is derived from an EMBL/GenBank/DDBJ whole genome shotgun (WGS) entry which is preliminary data.</text>
</comment>